<accession>A0ABV0R136</accession>
<gene>
    <name evidence="1" type="ORF">XENOCAPTIV_018437</name>
</gene>
<sequence length="103" mass="11623">MYHYNCTTVSVPRQRKEMGSKIRKTSKLVFTATPTILAPLVNTCTKQRCTVQGLEADIQYPVYVKPSCYLLKVSLSLTLLQPEQTTDIQGLDNETETPGFRPQ</sequence>
<organism evidence="1 2">
    <name type="scientific">Xenoophorus captivus</name>
    <dbReference type="NCBI Taxonomy" id="1517983"/>
    <lineage>
        <taxon>Eukaryota</taxon>
        <taxon>Metazoa</taxon>
        <taxon>Chordata</taxon>
        <taxon>Craniata</taxon>
        <taxon>Vertebrata</taxon>
        <taxon>Euteleostomi</taxon>
        <taxon>Actinopterygii</taxon>
        <taxon>Neopterygii</taxon>
        <taxon>Teleostei</taxon>
        <taxon>Neoteleostei</taxon>
        <taxon>Acanthomorphata</taxon>
        <taxon>Ovalentaria</taxon>
        <taxon>Atherinomorphae</taxon>
        <taxon>Cyprinodontiformes</taxon>
        <taxon>Goodeidae</taxon>
        <taxon>Xenoophorus</taxon>
    </lineage>
</organism>
<reference evidence="1 2" key="1">
    <citation type="submission" date="2021-06" db="EMBL/GenBank/DDBJ databases">
        <authorList>
            <person name="Palmer J.M."/>
        </authorList>
    </citation>
    <scope>NUCLEOTIDE SEQUENCE [LARGE SCALE GENOMIC DNA]</scope>
    <source>
        <strain evidence="1 2">XC_2019</strain>
        <tissue evidence="1">Muscle</tissue>
    </source>
</reference>
<evidence type="ECO:0000313" key="2">
    <source>
        <dbReference type="Proteomes" id="UP001434883"/>
    </source>
</evidence>
<protein>
    <submittedName>
        <fullName evidence="1">Uncharacterized protein</fullName>
    </submittedName>
</protein>
<name>A0ABV0R136_9TELE</name>
<evidence type="ECO:0000313" key="1">
    <source>
        <dbReference type="EMBL" id="MEQ2201805.1"/>
    </source>
</evidence>
<dbReference type="EMBL" id="JAHRIN010029083">
    <property type="protein sequence ID" value="MEQ2201805.1"/>
    <property type="molecule type" value="Genomic_DNA"/>
</dbReference>
<keyword evidence="2" id="KW-1185">Reference proteome</keyword>
<dbReference type="Proteomes" id="UP001434883">
    <property type="component" value="Unassembled WGS sequence"/>
</dbReference>
<proteinExistence type="predicted"/>
<comment type="caution">
    <text evidence="1">The sequence shown here is derived from an EMBL/GenBank/DDBJ whole genome shotgun (WGS) entry which is preliminary data.</text>
</comment>